<keyword evidence="6 8" id="KW-1133">Transmembrane helix</keyword>
<feature type="transmembrane region" description="Helical" evidence="8">
    <location>
        <begin position="300"/>
        <end position="321"/>
    </location>
</feature>
<evidence type="ECO:0000256" key="6">
    <source>
        <dbReference type="ARBA" id="ARBA00022989"/>
    </source>
</evidence>
<keyword evidence="7 8" id="KW-0472">Membrane</keyword>
<dbReference type="GO" id="GO:0022904">
    <property type="term" value="P:respiratory electron transport chain"/>
    <property type="evidence" value="ECO:0007669"/>
    <property type="project" value="InterPro"/>
</dbReference>
<feature type="transmembrane region" description="Helical" evidence="8">
    <location>
        <begin position="767"/>
        <end position="787"/>
    </location>
</feature>
<keyword evidence="3" id="KW-0328">Glycosyltransferase</keyword>
<dbReference type="InterPro" id="IPR016174">
    <property type="entry name" value="Di-haem_cyt_TM"/>
</dbReference>
<dbReference type="SUPFAM" id="SSF81342">
    <property type="entry name" value="Transmembrane di-heme cytochromes"/>
    <property type="match status" value="1"/>
</dbReference>
<evidence type="ECO:0000259" key="11">
    <source>
        <dbReference type="Pfam" id="PF13231"/>
    </source>
</evidence>
<keyword evidence="2" id="KW-1003">Cell membrane</keyword>
<dbReference type="Gene3D" id="1.20.950.20">
    <property type="entry name" value="Transmembrane di-heme cytochromes, Chain C"/>
    <property type="match status" value="1"/>
</dbReference>
<feature type="transmembrane region" description="Helical" evidence="8">
    <location>
        <begin position="732"/>
        <end position="755"/>
    </location>
</feature>
<feature type="transmembrane region" description="Helical" evidence="8">
    <location>
        <begin position="676"/>
        <end position="695"/>
    </location>
</feature>
<protein>
    <submittedName>
        <fullName evidence="12">Glycosyltransferase family 39 protein</fullName>
    </submittedName>
</protein>
<dbReference type="InterPro" id="IPR038731">
    <property type="entry name" value="RgtA/B/C-like"/>
</dbReference>
<dbReference type="GO" id="GO:0009103">
    <property type="term" value="P:lipopolysaccharide biosynthetic process"/>
    <property type="evidence" value="ECO:0007669"/>
    <property type="project" value="UniProtKB-ARBA"/>
</dbReference>
<evidence type="ECO:0000313" key="12">
    <source>
        <dbReference type="EMBL" id="MBI5168382.1"/>
    </source>
</evidence>
<evidence type="ECO:0000259" key="10">
    <source>
        <dbReference type="Pfam" id="PF01292"/>
    </source>
</evidence>
<dbReference type="InterPro" id="IPR036280">
    <property type="entry name" value="Multihaem_cyt_sf"/>
</dbReference>
<comment type="caution">
    <text evidence="12">The sequence shown here is derived from an EMBL/GenBank/DDBJ whole genome shotgun (WGS) entry which is preliminary data.</text>
</comment>
<dbReference type="AlphaFoldDB" id="A0A933SA71"/>
<dbReference type="GO" id="GO:0009055">
    <property type="term" value="F:electron transfer activity"/>
    <property type="evidence" value="ECO:0007669"/>
    <property type="project" value="InterPro"/>
</dbReference>
<keyword evidence="5 8" id="KW-0812">Transmembrane</keyword>
<keyword evidence="4" id="KW-0808">Transferase</keyword>
<feature type="transmembrane region" description="Helical" evidence="8">
    <location>
        <begin position="814"/>
        <end position="834"/>
    </location>
</feature>
<reference evidence="12" key="1">
    <citation type="submission" date="2020-07" db="EMBL/GenBank/DDBJ databases">
        <title>Huge and variable diversity of episymbiotic CPR bacteria and DPANN archaea in groundwater ecosystems.</title>
        <authorList>
            <person name="He C.Y."/>
            <person name="Keren R."/>
            <person name="Whittaker M."/>
            <person name="Farag I.F."/>
            <person name="Doudna J."/>
            <person name="Cate J.H.D."/>
            <person name="Banfield J.F."/>
        </authorList>
    </citation>
    <scope>NUCLEOTIDE SEQUENCE</scope>
    <source>
        <strain evidence="12">NC_groundwater_1813_Pr3_B-0.1um_71_17</strain>
    </source>
</reference>
<sequence>MSAGRVARSAPLVASLAAWLVAASPPGDGFAATPAAFAPPARADYRLEVEIPAFEAHESARCLVCHDVPGFVVRDSVGGAARVLTVPGQAFGRSVHARLACTQCHAEIRRYPHGTIAPASRARCDGDCHAADSTGRAVTHAAAARALAASVHGAAPHGPASDLPACTSCHGGNAHVVGTAPARSDRAARLAACAPCHADGERMRAHDVEPGAVPSYERSFHFKALELGSTRAAVCTDCHGAHDVRAVRDTLARTHARQLPATCGQDGCHRGAKLAFAASGANHLDLRVARHPVLALVRTLFHAFGALVLAVLGVGVALDALRRARDRRVPRSPARADDALLVPRLTLAQRLQHGALVLAFLVLALSGAAVHFAHTVPAQAFAAAVGGRAVIRALHRGAAALLVATALAHAASALGLLARARFAPARAWPMLPTARDARDWWALSLWYFGLRGTPPEFDRHEFRQKLHYFLVLAGVPVMTATGLMLAFPVFFGNLLPDTAYGIAHLVHGTEASLAIAIFVLWHLWQLRVTPGPHARLLTAWDGRITRAQWREQHAAEAARVGEPPVAAPEPFDPWAARVRLALPLVLALAVLLRVREAVRTPLWFDELFTLHMAKLDLPHTLALLPNDVHPPLPTLLVSLWVAVGGTAPLWLKSLPLLLGVLALLATYGFARSLFGRPVALLATLLLALHPAHVYFSQELRGYGLLTLALLAAAWSAWAWLRTGRARFAGGWVLAAALAAWTHYLSAVVLALLSLAMLAASRTRGRRLAWLAVHAAIALLVAPLLALLPGQLALSHETWVPQPAGADLLDLARKVAFGALYLVPVLFGLAIVPLVRGERRGAARFAWGMATGAIVLTFALSLRGPHLFAARYMYFTLPYWCVLFAAGLVALPWRRVRAGAIVLVALFALRSAILRPPLAEAVDLQRAIATVRGAVRPGDLVFAADPHSLLVLDEARALPTARLLSDLEKLPYFRGGAILARERIVPLDTLRAVAAGRRWWVVHTPEPGRPGAAVAALCDSLAAPRRQVVGMVTIWRGGPVSGAGPAPPF</sequence>
<feature type="domain" description="Cytochrome b561 bacterial/Ni-hydrogenase" evidence="10">
    <location>
        <begin position="346"/>
        <end position="523"/>
    </location>
</feature>
<dbReference type="GO" id="GO:0016763">
    <property type="term" value="F:pentosyltransferase activity"/>
    <property type="evidence" value="ECO:0007669"/>
    <property type="project" value="TreeGrafter"/>
</dbReference>
<evidence type="ECO:0000256" key="1">
    <source>
        <dbReference type="ARBA" id="ARBA00004651"/>
    </source>
</evidence>
<feature type="transmembrane region" description="Helical" evidence="8">
    <location>
        <begin position="871"/>
        <end position="890"/>
    </location>
</feature>
<dbReference type="PANTHER" id="PTHR33908">
    <property type="entry name" value="MANNOSYLTRANSFERASE YKCB-RELATED"/>
    <property type="match status" value="1"/>
</dbReference>
<feature type="domain" description="Glycosyltransferase RgtA/B/C/D-like" evidence="11">
    <location>
        <begin position="629"/>
        <end position="784"/>
    </location>
</feature>
<name>A0A933SA71_UNCEI</name>
<dbReference type="EMBL" id="JACRIW010000020">
    <property type="protein sequence ID" value="MBI5168382.1"/>
    <property type="molecule type" value="Genomic_DNA"/>
</dbReference>
<feature type="transmembrane region" description="Helical" evidence="8">
    <location>
        <begin position="468"/>
        <end position="490"/>
    </location>
</feature>
<dbReference type="Pfam" id="PF13231">
    <property type="entry name" value="PMT_2"/>
    <property type="match status" value="1"/>
</dbReference>
<dbReference type="GO" id="GO:0005886">
    <property type="term" value="C:plasma membrane"/>
    <property type="evidence" value="ECO:0007669"/>
    <property type="project" value="UniProtKB-SubCell"/>
</dbReference>
<feature type="signal peptide" evidence="9">
    <location>
        <begin position="1"/>
        <end position="31"/>
    </location>
</feature>
<feature type="transmembrane region" description="Helical" evidence="8">
    <location>
        <begin position="702"/>
        <end position="720"/>
    </location>
</feature>
<evidence type="ECO:0000256" key="2">
    <source>
        <dbReference type="ARBA" id="ARBA00022475"/>
    </source>
</evidence>
<feature type="transmembrane region" description="Helical" evidence="8">
    <location>
        <begin position="841"/>
        <end position="859"/>
    </location>
</feature>
<feature type="transmembrane region" description="Helical" evidence="8">
    <location>
        <begin position="502"/>
        <end position="524"/>
    </location>
</feature>
<dbReference type="SUPFAM" id="SSF48695">
    <property type="entry name" value="Multiheme cytochromes"/>
    <property type="match status" value="1"/>
</dbReference>
<evidence type="ECO:0000256" key="8">
    <source>
        <dbReference type="SAM" id="Phobius"/>
    </source>
</evidence>
<evidence type="ECO:0000256" key="5">
    <source>
        <dbReference type="ARBA" id="ARBA00022692"/>
    </source>
</evidence>
<proteinExistence type="predicted"/>
<keyword evidence="9" id="KW-0732">Signal</keyword>
<feature type="transmembrane region" description="Helical" evidence="8">
    <location>
        <begin position="649"/>
        <end position="670"/>
    </location>
</feature>
<dbReference type="PANTHER" id="PTHR33908:SF11">
    <property type="entry name" value="MEMBRANE PROTEIN"/>
    <property type="match status" value="1"/>
</dbReference>
<evidence type="ECO:0000256" key="4">
    <source>
        <dbReference type="ARBA" id="ARBA00022679"/>
    </source>
</evidence>
<feature type="transmembrane region" description="Helical" evidence="8">
    <location>
        <begin position="354"/>
        <end position="373"/>
    </location>
</feature>
<evidence type="ECO:0000256" key="7">
    <source>
        <dbReference type="ARBA" id="ARBA00023136"/>
    </source>
</evidence>
<feature type="chain" id="PRO_5037347542" evidence="9">
    <location>
        <begin position="32"/>
        <end position="1048"/>
    </location>
</feature>
<dbReference type="InterPro" id="IPR050297">
    <property type="entry name" value="LipidA_mod_glycosyltrf_83"/>
</dbReference>
<organism evidence="12 13">
    <name type="scientific">Eiseniibacteriota bacterium</name>
    <dbReference type="NCBI Taxonomy" id="2212470"/>
    <lineage>
        <taxon>Bacteria</taxon>
        <taxon>Candidatus Eiseniibacteriota</taxon>
    </lineage>
</organism>
<feature type="transmembrane region" description="Helical" evidence="8">
    <location>
        <begin position="393"/>
        <end position="418"/>
    </location>
</feature>
<comment type="subcellular location">
    <subcellularLocation>
        <location evidence="1">Cell membrane</location>
        <topology evidence="1">Multi-pass membrane protein</topology>
    </subcellularLocation>
</comment>
<evidence type="ECO:0000256" key="3">
    <source>
        <dbReference type="ARBA" id="ARBA00022676"/>
    </source>
</evidence>
<dbReference type="Proteomes" id="UP000696931">
    <property type="component" value="Unassembled WGS sequence"/>
</dbReference>
<gene>
    <name evidence="12" type="ORF">HZA61_02740</name>
</gene>
<dbReference type="Pfam" id="PF01292">
    <property type="entry name" value="Ni_hydr_CYTB"/>
    <property type="match status" value="1"/>
</dbReference>
<evidence type="ECO:0000256" key="9">
    <source>
        <dbReference type="SAM" id="SignalP"/>
    </source>
</evidence>
<accession>A0A933SA71</accession>
<evidence type="ECO:0000313" key="13">
    <source>
        <dbReference type="Proteomes" id="UP000696931"/>
    </source>
</evidence>
<dbReference type="InterPro" id="IPR011577">
    <property type="entry name" value="Cyt_b561_bac/Ni-Hgenase"/>
</dbReference>